<accession>A0A6A1WRD6</accession>
<gene>
    <name evidence="1" type="ORF">CJ030_MR1G001683</name>
</gene>
<comment type="caution">
    <text evidence="1">The sequence shown here is derived from an EMBL/GenBank/DDBJ whole genome shotgun (WGS) entry which is preliminary data.</text>
</comment>
<reference evidence="1 2" key="1">
    <citation type="journal article" date="2019" name="Plant Biotechnol. J.">
        <title>The red bayberry genome and genetic basis of sex determination.</title>
        <authorList>
            <person name="Jia H.M."/>
            <person name="Jia H.J."/>
            <person name="Cai Q.L."/>
            <person name="Wang Y."/>
            <person name="Zhao H.B."/>
            <person name="Yang W.F."/>
            <person name="Wang G.Y."/>
            <person name="Li Y.H."/>
            <person name="Zhan D.L."/>
            <person name="Shen Y.T."/>
            <person name="Niu Q.F."/>
            <person name="Chang L."/>
            <person name="Qiu J."/>
            <person name="Zhao L."/>
            <person name="Xie H.B."/>
            <person name="Fu W.Y."/>
            <person name="Jin J."/>
            <person name="Li X.W."/>
            <person name="Jiao Y."/>
            <person name="Zhou C.C."/>
            <person name="Tu T."/>
            <person name="Chai C.Y."/>
            <person name="Gao J.L."/>
            <person name="Fan L.J."/>
            <person name="van de Weg E."/>
            <person name="Wang J.Y."/>
            <person name="Gao Z.S."/>
        </authorList>
    </citation>
    <scope>NUCLEOTIDE SEQUENCE [LARGE SCALE GENOMIC DNA]</scope>
    <source>
        <tissue evidence="1">Leaves</tissue>
    </source>
</reference>
<organism evidence="1 2">
    <name type="scientific">Morella rubra</name>
    <name type="common">Chinese bayberry</name>
    <dbReference type="NCBI Taxonomy" id="262757"/>
    <lineage>
        <taxon>Eukaryota</taxon>
        <taxon>Viridiplantae</taxon>
        <taxon>Streptophyta</taxon>
        <taxon>Embryophyta</taxon>
        <taxon>Tracheophyta</taxon>
        <taxon>Spermatophyta</taxon>
        <taxon>Magnoliopsida</taxon>
        <taxon>eudicotyledons</taxon>
        <taxon>Gunneridae</taxon>
        <taxon>Pentapetalae</taxon>
        <taxon>rosids</taxon>
        <taxon>fabids</taxon>
        <taxon>Fagales</taxon>
        <taxon>Myricaceae</taxon>
        <taxon>Morella</taxon>
    </lineage>
</organism>
<name>A0A6A1WRD6_9ROSI</name>
<evidence type="ECO:0000313" key="2">
    <source>
        <dbReference type="Proteomes" id="UP000516437"/>
    </source>
</evidence>
<proteinExistence type="predicted"/>
<dbReference type="Proteomes" id="UP000516437">
    <property type="component" value="Chromosome 1"/>
</dbReference>
<protein>
    <submittedName>
        <fullName evidence="1">Uncharacterized protein</fullName>
    </submittedName>
</protein>
<dbReference type="EMBL" id="RXIC02000019">
    <property type="protein sequence ID" value="KAB1227849.1"/>
    <property type="molecule type" value="Genomic_DNA"/>
</dbReference>
<sequence length="154" mass="17892">MRFHCRRRQVGFRLSSSQPTIARISSRTSLPRLMQRCSLSLTASVRCYMVTFKEEIFSCIATGTKEEFSVSFPVSTPLLFLRWSNFLPPLSPIILASCTDYTLEGNYSRIATPVSLWRPKDWLIWSREFKIRSHKELRLMLHDFLVACCGNIYS</sequence>
<evidence type="ECO:0000313" key="1">
    <source>
        <dbReference type="EMBL" id="KAB1227849.1"/>
    </source>
</evidence>
<dbReference type="AlphaFoldDB" id="A0A6A1WRD6"/>
<keyword evidence="2" id="KW-1185">Reference proteome</keyword>